<dbReference type="Proteomes" id="UP000030700">
    <property type="component" value="Unassembled WGS sequence"/>
</dbReference>
<dbReference type="SMART" id="SM01134">
    <property type="entry name" value="DeoRC"/>
    <property type="match status" value="1"/>
</dbReference>
<dbReference type="SMART" id="SM00420">
    <property type="entry name" value="HTH_DEOR"/>
    <property type="match status" value="1"/>
</dbReference>
<sequence length="265" mass="29152">MKLHRLQQLETYIKKQGSVSLEQLCQHFDVSKNTIRRDIQTLEARRVVKKVYGGVVANSEDAPIPLSQRQLTMKSEKAAIAAKAAEFVRDGDIIALDAGSTTVHIVEYLKTKHRVTLITNSIPAITAAAGNDQLHVIVTGGDLLHTTNSLVGQDAIAMLKRLNAHTAFIAATSVSLEKGITNSSLIETDIKKAMMEISSRRMLLVDHSKFDTVSLVKFAELREFDALITDAPPPSEYRLYCEKYGVQEVVADASQPQVSSLPIKK</sequence>
<organism evidence="5">
    <name type="scientific">Candidatus Moduliflexus flocculans</name>
    <dbReference type="NCBI Taxonomy" id="1499966"/>
    <lineage>
        <taxon>Bacteria</taxon>
        <taxon>Candidatus Moduliflexota</taxon>
        <taxon>Candidatus Moduliflexia</taxon>
        <taxon>Candidatus Moduliflexales</taxon>
        <taxon>Candidatus Moduliflexaceae</taxon>
    </lineage>
</organism>
<dbReference type="InterPro" id="IPR037171">
    <property type="entry name" value="NagB/RpiA_transferase-like"/>
</dbReference>
<dbReference type="SUPFAM" id="SSF46785">
    <property type="entry name" value="Winged helix' DNA-binding domain"/>
    <property type="match status" value="1"/>
</dbReference>
<keyword evidence="3" id="KW-0804">Transcription</keyword>
<evidence type="ECO:0000313" key="6">
    <source>
        <dbReference type="Proteomes" id="UP000030700"/>
    </source>
</evidence>
<dbReference type="Pfam" id="PF08220">
    <property type="entry name" value="HTH_DeoR"/>
    <property type="match status" value="1"/>
</dbReference>
<keyword evidence="2 5" id="KW-0238">DNA-binding</keyword>
<dbReference type="AlphaFoldDB" id="A0A081BLC0"/>
<keyword evidence="6" id="KW-1185">Reference proteome</keyword>
<dbReference type="InterPro" id="IPR036390">
    <property type="entry name" value="WH_DNA-bd_sf"/>
</dbReference>
<keyword evidence="1" id="KW-0805">Transcription regulation</keyword>
<dbReference type="STRING" id="1499966.U14_02428"/>
<evidence type="ECO:0000256" key="3">
    <source>
        <dbReference type="ARBA" id="ARBA00023163"/>
    </source>
</evidence>
<dbReference type="GO" id="GO:0003700">
    <property type="term" value="F:DNA-binding transcription factor activity"/>
    <property type="evidence" value="ECO:0007669"/>
    <property type="project" value="InterPro"/>
</dbReference>
<dbReference type="HOGENOM" id="CLU_060699_1_4_0"/>
<dbReference type="InterPro" id="IPR036388">
    <property type="entry name" value="WH-like_DNA-bd_sf"/>
</dbReference>
<dbReference type="Pfam" id="PF00455">
    <property type="entry name" value="DeoRC"/>
    <property type="match status" value="1"/>
</dbReference>
<protein>
    <submittedName>
        <fullName evidence="5">DNA-binding protein IolR</fullName>
    </submittedName>
</protein>
<evidence type="ECO:0000313" key="5">
    <source>
        <dbReference type="EMBL" id="GAK51186.1"/>
    </source>
</evidence>
<accession>A0A081BLC0</accession>
<dbReference type="InterPro" id="IPR001034">
    <property type="entry name" value="DeoR_HTH"/>
</dbReference>
<evidence type="ECO:0000256" key="2">
    <source>
        <dbReference type="ARBA" id="ARBA00023125"/>
    </source>
</evidence>
<reference evidence="5" key="1">
    <citation type="journal article" date="2015" name="PeerJ">
        <title>First genomic representation of candidate bacterial phylum KSB3 points to enhanced environmental sensing as a trigger of wastewater bulking.</title>
        <authorList>
            <person name="Sekiguchi Y."/>
            <person name="Ohashi A."/>
            <person name="Parks D.H."/>
            <person name="Yamauchi T."/>
            <person name="Tyson G.W."/>
            <person name="Hugenholtz P."/>
        </authorList>
    </citation>
    <scope>NUCLEOTIDE SEQUENCE [LARGE SCALE GENOMIC DNA]</scope>
</reference>
<dbReference type="InterPro" id="IPR014036">
    <property type="entry name" value="DeoR-like_C"/>
</dbReference>
<feature type="domain" description="HTH deoR-type" evidence="4">
    <location>
        <begin position="2"/>
        <end position="57"/>
    </location>
</feature>
<name>A0A081BLC0_9BACT</name>
<dbReference type="PROSITE" id="PS00894">
    <property type="entry name" value="HTH_DEOR_1"/>
    <property type="match status" value="1"/>
</dbReference>
<dbReference type="PANTHER" id="PTHR30363">
    <property type="entry name" value="HTH-TYPE TRANSCRIPTIONAL REGULATOR SRLR-RELATED"/>
    <property type="match status" value="1"/>
</dbReference>
<dbReference type="GO" id="GO:0003677">
    <property type="term" value="F:DNA binding"/>
    <property type="evidence" value="ECO:0007669"/>
    <property type="project" value="UniProtKB-KW"/>
</dbReference>
<dbReference type="Gene3D" id="1.10.10.10">
    <property type="entry name" value="Winged helix-like DNA-binding domain superfamily/Winged helix DNA-binding domain"/>
    <property type="match status" value="1"/>
</dbReference>
<dbReference type="InterPro" id="IPR050313">
    <property type="entry name" value="Carb_Metab_HTH_regulators"/>
</dbReference>
<dbReference type="InterPro" id="IPR018356">
    <property type="entry name" value="Tscrpt_reg_HTH_DeoR_CS"/>
</dbReference>
<proteinExistence type="predicted"/>
<dbReference type="PANTHER" id="PTHR30363:SF60">
    <property type="entry name" value="HTH-TYPE TRANSCRIPTIONAL REGULATOR IOLR"/>
    <property type="match status" value="1"/>
</dbReference>
<evidence type="ECO:0000259" key="4">
    <source>
        <dbReference type="PROSITE" id="PS51000"/>
    </source>
</evidence>
<dbReference type="Gene3D" id="3.40.50.1360">
    <property type="match status" value="1"/>
</dbReference>
<dbReference type="PRINTS" id="PR00037">
    <property type="entry name" value="HTHLACR"/>
</dbReference>
<dbReference type="EMBL" id="DF820457">
    <property type="protein sequence ID" value="GAK51186.1"/>
    <property type="molecule type" value="Genomic_DNA"/>
</dbReference>
<dbReference type="SUPFAM" id="SSF100950">
    <property type="entry name" value="NagB/RpiA/CoA transferase-like"/>
    <property type="match status" value="1"/>
</dbReference>
<evidence type="ECO:0000256" key="1">
    <source>
        <dbReference type="ARBA" id="ARBA00023015"/>
    </source>
</evidence>
<dbReference type="PROSITE" id="PS51000">
    <property type="entry name" value="HTH_DEOR_2"/>
    <property type="match status" value="1"/>
</dbReference>
<gene>
    <name evidence="5" type="ORF">U14_02428</name>
</gene>